<keyword evidence="3" id="KW-1185">Reference proteome</keyword>
<organism evidence="2 3">
    <name type="scientific">Fervidicoccus fontis (strain DSM 19380 / JCM 18336 / VKM B-2539 / Kam940)</name>
    <dbReference type="NCBI Taxonomy" id="1163730"/>
    <lineage>
        <taxon>Archaea</taxon>
        <taxon>Thermoproteota</taxon>
        <taxon>Thermoprotei</taxon>
        <taxon>Fervidicoccales</taxon>
        <taxon>Fervidicoccaceae</taxon>
        <taxon>Fervidicoccus</taxon>
    </lineage>
</organism>
<dbReference type="EMBL" id="CP003423">
    <property type="protein sequence ID" value="AFH42098.1"/>
    <property type="molecule type" value="Genomic_DNA"/>
</dbReference>
<reference evidence="3" key="1">
    <citation type="submission" date="2012-03" db="EMBL/GenBank/DDBJ databases">
        <title>Fervidicoccus fontis complete genome analysis confirms its distinct phylogenetic position and predicts its environmental function.</title>
        <authorList>
            <person name="Lebedinsky A.V."/>
            <person name="Mardanov A.V."/>
            <person name="Gumerov V.M."/>
            <person name="Beletsky A.V."/>
            <person name="Kublanov I.V."/>
            <person name="Perevalova A.A."/>
            <person name="Bonch-Osmolovskaya E.A."/>
            <person name="Ravin N.V."/>
            <person name="Skryabin K.G."/>
        </authorList>
    </citation>
    <scope>NUCLEOTIDE SEQUENCE [LARGE SCALE GENOMIC DNA]</scope>
    <source>
        <strain evidence="3">DSM 19380 / VKM B-2539 / Kam940</strain>
    </source>
</reference>
<dbReference type="Pfam" id="PF12696">
    <property type="entry name" value="TraG-D_C"/>
    <property type="match status" value="1"/>
</dbReference>
<evidence type="ECO:0000313" key="3">
    <source>
        <dbReference type="Proteomes" id="UP000007391"/>
    </source>
</evidence>
<proteinExistence type="predicted"/>
<dbReference type="InterPro" id="IPR002789">
    <property type="entry name" value="HerA_central"/>
</dbReference>
<name>H9ZZE1_FERFK</name>
<dbReference type="PANTHER" id="PTHR30121">
    <property type="entry name" value="UNCHARACTERIZED PROTEIN YJGR-RELATED"/>
    <property type="match status" value="1"/>
</dbReference>
<feature type="domain" description="AAA+ ATPase" evidence="1">
    <location>
        <begin position="283"/>
        <end position="588"/>
    </location>
</feature>
<protein>
    <submittedName>
        <fullName evidence="2">Vird-like protein</fullName>
    </submittedName>
</protein>
<dbReference type="InParanoid" id="H9ZZE1"/>
<dbReference type="InterPro" id="IPR032689">
    <property type="entry name" value="TraG-D_C"/>
</dbReference>
<dbReference type="HOGENOM" id="CLU_426201_0_0_2"/>
<dbReference type="AlphaFoldDB" id="H9ZZE1"/>
<dbReference type="STRING" id="1163730.FFONT_0105"/>
<dbReference type="PANTHER" id="PTHR30121:SF6">
    <property type="entry name" value="SLR6007 PROTEIN"/>
    <property type="match status" value="1"/>
</dbReference>
<dbReference type="Gene3D" id="3.40.50.300">
    <property type="entry name" value="P-loop containing nucleotide triphosphate hydrolases"/>
    <property type="match status" value="2"/>
</dbReference>
<dbReference type="Pfam" id="PF01935">
    <property type="entry name" value="DUF87"/>
    <property type="match status" value="1"/>
</dbReference>
<dbReference type="CDD" id="cd01127">
    <property type="entry name" value="TrwB_TraG_TraD_VirD4"/>
    <property type="match status" value="1"/>
</dbReference>
<evidence type="ECO:0000313" key="2">
    <source>
        <dbReference type="EMBL" id="AFH42098.1"/>
    </source>
</evidence>
<dbReference type="eggNOG" id="arCOG04816">
    <property type="taxonomic scope" value="Archaea"/>
</dbReference>
<dbReference type="KEGG" id="ffo:FFONT_0105"/>
<dbReference type="SUPFAM" id="SSF52540">
    <property type="entry name" value="P-loop containing nucleoside triphosphate hydrolases"/>
    <property type="match status" value="1"/>
</dbReference>
<dbReference type="InterPro" id="IPR051162">
    <property type="entry name" value="T4SS_component"/>
</dbReference>
<dbReference type="InterPro" id="IPR003593">
    <property type="entry name" value="AAA+_ATPase"/>
</dbReference>
<sequence>MGDETLLYELEPRIGSGPFSYKLFGPRFTLCTVNDGKELRLFLETASSLETLRAFFGVEKASLRDVMGIFGRELWVGDARVKREEDFFLSEVFVLDIAGLVNSLEFRGGICTGMSRDPELKKLFFRRASSLQNRASRYRSGELSIKAQEVRRRIPNVLLGKLLALAESKKGLMELERLLEASSSVPLRFVNKRVKDEEALGKALDPPNLGGFWGIIFGERNEIIWDEENFGEVIKLPDPSLHRISFVRGSPLPSLIPMRMGKGSFRIGKLEDGREFRLSVEDLYRHAYLIGQTGSGKTTFLKLLVHRIHEIGEASVIVIDPHGDMTVELKREIPHAKFFHPTRAPFSMNPLELPRAESRDHAITLATDILLKVFKEVLNLTDYAVNVKYMLQVILRTLYQEKEEPTMADLYHAILGLYEGTYVLDVKDIRWKQSVEALQRMREQTFISALSRLEAYANDPLLQKLTGKTSINIEEIMKPGSLSLFSLPKAELGENVTRLTASTIVMKLWFEALARARLQKKRTPVFLMIDEFQFVADLPIIETILSEARKYGLHLIVAHQHTKQIPDDLLQSILTNCGVKVAFVVGGEDLSKLGRMDASFAESLSKALTGLRVGKAVVKMTARAGEQQPPPAVVEIDGD</sequence>
<evidence type="ECO:0000259" key="1">
    <source>
        <dbReference type="SMART" id="SM00382"/>
    </source>
</evidence>
<accession>H9ZZE1</accession>
<dbReference type="Proteomes" id="UP000007391">
    <property type="component" value="Chromosome"/>
</dbReference>
<dbReference type="InterPro" id="IPR027417">
    <property type="entry name" value="P-loop_NTPase"/>
</dbReference>
<gene>
    <name evidence="2" type="ordered locus">FFONT_0105</name>
</gene>
<dbReference type="SMART" id="SM00382">
    <property type="entry name" value="AAA"/>
    <property type="match status" value="1"/>
</dbReference>
<reference evidence="2 3" key="2">
    <citation type="journal article" date="2014" name="Extremophiles">
        <title>Analysis of the complete genome of Fervidococcus fontis confirms the distinct phylogenetic position of the order Fervidicoccales and suggests its environmental function.</title>
        <authorList>
            <person name="Lebedinsky A.V."/>
            <person name="Mardanov A.V."/>
            <person name="Kublanov I.V."/>
            <person name="Gumerov V.M."/>
            <person name="Beletsky A.V."/>
            <person name="Perevalova A.A."/>
            <person name="Bidzhieva S.Kh."/>
            <person name="Bonch-Osmolovskaya E.A."/>
            <person name="Skryabin K.G."/>
            <person name="Ravin N.V."/>
        </authorList>
    </citation>
    <scope>NUCLEOTIDE SEQUENCE [LARGE SCALE GENOMIC DNA]</scope>
    <source>
        <strain evidence="3">DSM 19380 / VKM B-2539 / Kam940</strain>
    </source>
</reference>